<proteinExistence type="inferred from homology"/>
<comment type="subcellular location">
    <subcellularLocation>
        <location evidence="1">Nucleus</location>
    </subcellularLocation>
</comment>
<accession>A0AAD4PDA9</accession>
<feature type="compositionally biased region" description="Polar residues" evidence="7">
    <location>
        <begin position="483"/>
        <end position="492"/>
    </location>
</feature>
<feature type="compositionally biased region" description="Basic and acidic residues" evidence="7">
    <location>
        <begin position="494"/>
        <end position="504"/>
    </location>
</feature>
<keyword evidence="4" id="KW-0804">Transcription</keyword>
<feature type="region of interest" description="Disordered" evidence="7">
    <location>
        <begin position="338"/>
        <end position="509"/>
    </location>
</feature>
<dbReference type="InterPro" id="IPR022003">
    <property type="entry name" value="RST"/>
</dbReference>
<dbReference type="Gene3D" id="1.10.20.10">
    <property type="entry name" value="Histone, subunit A"/>
    <property type="match status" value="1"/>
</dbReference>
<evidence type="ECO:0000256" key="5">
    <source>
        <dbReference type="ARBA" id="ARBA00023242"/>
    </source>
</evidence>
<dbReference type="GO" id="GO:0046982">
    <property type="term" value="F:protein heterodimerization activity"/>
    <property type="evidence" value="ECO:0007669"/>
    <property type="project" value="InterPro"/>
</dbReference>
<dbReference type="Proteomes" id="UP001190926">
    <property type="component" value="Unassembled WGS sequence"/>
</dbReference>
<feature type="compositionally biased region" description="Polar residues" evidence="7">
    <location>
        <begin position="630"/>
        <end position="643"/>
    </location>
</feature>
<feature type="compositionally biased region" description="Basic and acidic residues" evidence="7">
    <location>
        <begin position="89"/>
        <end position="100"/>
    </location>
</feature>
<dbReference type="AlphaFoldDB" id="A0AAD4PDA9"/>
<name>A0AAD4PDA9_PERFH</name>
<feature type="region of interest" description="Disordered" evidence="7">
    <location>
        <begin position="886"/>
        <end position="942"/>
    </location>
</feature>
<organism evidence="9 10">
    <name type="scientific">Perilla frutescens var. hirtella</name>
    <name type="common">Perilla citriodora</name>
    <name type="synonym">Perilla setoyensis</name>
    <dbReference type="NCBI Taxonomy" id="608512"/>
    <lineage>
        <taxon>Eukaryota</taxon>
        <taxon>Viridiplantae</taxon>
        <taxon>Streptophyta</taxon>
        <taxon>Embryophyta</taxon>
        <taxon>Tracheophyta</taxon>
        <taxon>Spermatophyta</taxon>
        <taxon>Magnoliopsida</taxon>
        <taxon>eudicotyledons</taxon>
        <taxon>Gunneridae</taxon>
        <taxon>Pentapetalae</taxon>
        <taxon>asterids</taxon>
        <taxon>lamiids</taxon>
        <taxon>Lamiales</taxon>
        <taxon>Lamiaceae</taxon>
        <taxon>Nepetoideae</taxon>
        <taxon>Elsholtzieae</taxon>
        <taxon>Perilla</taxon>
    </lineage>
</organism>
<evidence type="ECO:0000256" key="6">
    <source>
        <dbReference type="ARBA" id="ARBA00058775"/>
    </source>
</evidence>
<comment type="function">
    <text evidence="6">TAFs are components of the transcription factor IID (TFIID) complex that is essential for mediating regulation of RNA polymerase transcription.</text>
</comment>
<dbReference type="GO" id="GO:0003677">
    <property type="term" value="F:DNA binding"/>
    <property type="evidence" value="ECO:0007669"/>
    <property type="project" value="TreeGrafter"/>
</dbReference>
<gene>
    <name evidence="9" type="ORF">C2S53_002547</name>
</gene>
<feature type="compositionally biased region" description="Basic and acidic residues" evidence="7">
    <location>
        <begin position="378"/>
        <end position="387"/>
    </location>
</feature>
<feature type="region of interest" description="Disordered" evidence="7">
    <location>
        <begin position="521"/>
        <end position="586"/>
    </location>
</feature>
<keyword evidence="10" id="KW-1185">Reference proteome</keyword>
<reference evidence="9 10" key="1">
    <citation type="journal article" date="2021" name="Nat. Commun.">
        <title>Incipient diploidization of the medicinal plant Perilla within 10,000 years.</title>
        <authorList>
            <person name="Zhang Y."/>
            <person name="Shen Q."/>
            <person name="Leng L."/>
            <person name="Zhang D."/>
            <person name="Chen S."/>
            <person name="Shi Y."/>
            <person name="Ning Z."/>
            <person name="Chen S."/>
        </authorList>
    </citation>
    <scope>NUCLEOTIDE SEQUENCE [LARGE SCALE GENOMIC DNA]</scope>
    <source>
        <strain evidence="10">cv. PC099</strain>
    </source>
</reference>
<evidence type="ECO:0000256" key="2">
    <source>
        <dbReference type="ARBA" id="ARBA00006178"/>
    </source>
</evidence>
<evidence type="ECO:0000256" key="3">
    <source>
        <dbReference type="ARBA" id="ARBA00023015"/>
    </source>
</evidence>
<feature type="compositionally biased region" description="Basic and acidic residues" evidence="7">
    <location>
        <begin position="108"/>
        <end position="118"/>
    </location>
</feature>
<feature type="compositionally biased region" description="Basic and acidic residues" evidence="7">
    <location>
        <begin position="811"/>
        <end position="826"/>
    </location>
</feature>
<feature type="compositionally biased region" description="Basic and acidic residues" evidence="7">
    <location>
        <begin position="915"/>
        <end position="927"/>
    </location>
</feature>
<dbReference type="GO" id="GO:0006367">
    <property type="term" value="P:transcription initiation at RNA polymerase II promoter"/>
    <property type="evidence" value="ECO:0007669"/>
    <property type="project" value="TreeGrafter"/>
</dbReference>
<feature type="region of interest" description="Disordered" evidence="7">
    <location>
        <begin position="811"/>
        <end position="858"/>
    </location>
</feature>
<dbReference type="PANTHER" id="PTHR15138:SF14">
    <property type="entry name" value="TRANSCRIPTION INITIATION FACTOR TFIID SUBUNIT 4"/>
    <property type="match status" value="1"/>
</dbReference>
<dbReference type="GO" id="GO:0005669">
    <property type="term" value="C:transcription factor TFIID complex"/>
    <property type="evidence" value="ECO:0007669"/>
    <property type="project" value="InterPro"/>
</dbReference>
<dbReference type="CDD" id="cd08045">
    <property type="entry name" value="HFD_TAF4"/>
    <property type="match status" value="1"/>
</dbReference>
<dbReference type="Pfam" id="PF05236">
    <property type="entry name" value="TAF4"/>
    <property type="match status" value="1"/>
</dbReference>
<feature type="compositionally biased region" description="Polar residues" evidence="7">
    <location>
        <begin position="394"/>
        <end position="403"/>
    </location>
</feature>
<dbReference type="FunFam" id="1.10.20.10:FF:000015">
    <property type="entry name" value="Transcription initiation factor TFIID subunit 4B"/>
    <property type="match status" value="1"/>
</dbReference>
<dbReference type="InterPro" id="IPR009072">
    <property type="entry name" value="Histone-fold"/>
</dbReference>
<dbReference type="Pfam" id="PF12174">
    <property type="entry name" value="RST"/>
    <property type="match status" value="1"/>
</dbReference>
<sequence length="989" mass="107881">MDPNIMKFLEEDEDETMHSGADVEAFTAELNRDIEGNNSEPQQQPSDSNAAALSQGSSQTTSQFLPQWHNSGHDGNANFQSGQDLVAMGEKDQHSSELELQRQGSDPQNRKDDDKSSHEPNSLLPNPSIVGGPQLQDDRNTFSLPQPVGGQPSGEQPINAHVLDHEAKTDKELQTNKLQNISHHPSMPVGSDDQQPMSMEFNDQQILPTSQANQQTSMGISNEQVMPLLNQHTTGMVMTSQQAMTSGMSNPQTMTSGSQQSVTTLKLNKQVPFGMLLPIIQPQLDKDRAMQLHTLYFKLKKNEISKDGFVRHMRSIVGDQMLKMAVYKLQTQAARNTQTATNQFQSQPQASGRQMQVPSSAQLPTDLSNSMSDNNAAKSREVERQADSHGAQGGQMSTSSSGALSHERKHPAFPAQGPSKQHHMQFSQTSFPTYGSPGSGYPPFPTTSAASSASIRPQPHDSQMRQAPSHPNLAVNHLGPTSRPLNVTSMSTFDRPHSLGDPKKIPAGSLAHMNSNTALQQNQVQWPSSTSKEQKTAISPSTTHVKQEPSDQSTEQQKSQLSASHGLSSLPPASSKLGSAAPGNLKDESFEIHSSRIGLTLPTTLAPSSSVSSPSPNLMETNILSSSRMTSLTAPVGPGNNSKAPPKKPLVGQKKPMEAPGSSPPSSKKQKVSGSFVDQSIEHLNDVTAVSGVNIREEEEQLFSGSKEDSRVSEASRRVVQEEEERLILQKIPLQKKMAETMAKCGLKNMSNDVERCLSLCVEERMRGLISNVIRLSKQRVDLEKPRHKTIVTSDVRQQIMAINRKAREEWEKKQAETEKSQKLNETESSAGADADKEKDDSRGKSAKVNKEEDDKMRTTAANVAVRAATGVGDITSRWQLMIEAKQKQGGSDTSSGPQTNKDVGRKPLAASTRNTRENQESEKRDSSVALTTPASVRKVGRNQVVVPRVARSVSVKDVIAVLEREPQMSKSTLLYRLYQKVSADTVSE</sequence>
<feature type="compositionally biased region" description="Basic and acidic residues" evidence="7">
    <location>
        <begin position="834"/>
        <end position="858"/>
    </location>
</feature>
<evidence type="ECO:0000256" key="4">
    <source>
        <dbReference type="ARBA" id="ARBA00023163"/>
    </source>
</evidence>
<evidence type="ECO:0000313" key="9">
    <source>
        <dbReference type="EMBL" id="KAH6836124.1"/>
    </source>
</evidence>
<feature type="region of interest" description="Disordered" evidence="7">
    <location>
        <begin position="630"/>
        <end position="675"/>
    </location>
</feature>
<comment type="similarity">
    <text evidence="2">Belongs to the TAF4 family.</text>
</comment>
<feature type="compositionally biased region" description="Low complexity" evidence="7">
    <location>
        <begin position="660"/>
        <end position="675"/>
    </location>
</feature>
<dbReference type="EMBL" id="SDAM02000026">
    <property type="protein sequence ID" value="KAH6836124.1"/>
    <property type="molecule type" value="Genomic_DNA"/>
</dbReference>
<keyword evidence="3" id="KW-0805">Transcription regulation</keyword>
<feature type="region of interest" description="Disordered" evidence="7">
    <location>
        <begin position="29"/>
        <end position="158"/>
    </location>
</feature>
<evidence type="ECO:0000256" key="7">
    <source>
        <dbReference type="SAM" id="MobiDB-lite"/>
    </source>
</evidence>
<evidence type="ECO:0000259" key="8">
    <source>
        <dbReference type="PROSITE" id="PS51879"/>
    </source>
</evidence>
<keyword evidence="5" id="KW-0539">Nucleus</keyword>
<dbReference type="PROSITE" id="PS51879">
    <property type="entry name" value="RST"/>
    <property type="match status" value="1"/>
</dbReference>
<evidence type="ECO:0000313" key="10">
    <source>
        <dbReference type="Proteomes" id="UP001190926"/>
    </source>
</evidence>
<feature type="compositionally biased region" description="Polar residues" evidence="7">
    <location>
        <begin position="521"/>
        <end position="567"/>
    </location>
</feature>
<feature type="compositionally biased region" description="Polar residues" evidence="7">
    <location>
        <begin position="889"/>
        <end position="902"/>
    </location>
</feature>
<dbReference type="InterPro" id="IPR007900">
    <property type="entry name" value="TAF4_C"/>
</dbReference>
<feature type="compositionally biased region" description="Polar residues" evidence="7">
    <location>
        <begin position="344"/>
        <end position="377"/>
    </location>
</feature>
<evidence type="ECO:0000256" key="1">
    <source>
        <dbReference type="ARBA" id="ARBA00004123"/>
    </source>
</evidence>
<dbReference type="InterPro" id="IPR045144">
    <property type="entry name" value="TAF4"/>
</dbReference>
<feature type="domain" description="RST" evidence="8">
    <location>
        <begin position="264"/>
        <end position="335"/>
    </location>
</feature>
<feature type="compositionally biased region" description="Low complexity" evidence="7">
    <location>
        <begin position="429"/>
        <end position="439"/>
    </location>
</feature>
<feature type="compositionally biased region" description="Polar residues" evidence="7">
    <location>
        <begin position="36"/>
        <end position="70"/>
    </location>
</feature>
<protein>
    <recommendedName>
        <fullName evidence="8">RST domain-containing protein</fullName>
    </recommendedName>
</protein>
<comment type="caution">
    <text evidence="9">The sequence shown here is derived from an EMBL/GenBank/DDBJ whole genome shotgun (WGS) entry which is preliminary data.</text>
</comment>
<dbReference type="PANTHER" id="PTHR15138">
    <property type="entry name" value="TRANSCRIPTION INITIATION FACTOR TFIID SUBUNIT 4"/>
    <property type="match status" value="1"/>
</dbReference>
<dbReference type="GO" id="GO:0016251">
    <property type="term" value="F:RNA polymerase II general transcription initiation factor activity"/>
    <property type="evidence" value="ECO:0007669"/>
    <property type="project" value="TreeGrafter"/>
</dbReference>